<evidence type="ECO:0008006" key="5">
    <source>
        <dbReference type="Google" id="ProtNLM"/>
    </source>
</evidence>
<sequence>MDTLYTLSSKQRLFYEEHGYLVINDGFTSEEIEKHKIWANLVHDLPLVKEPCGYLQYQEINSKGERVLCRVENFAEEVIGFAGLLRGAKLLGIVNQLANSYMVLFKDKLNYKFAGSGGFAAHVDRAGYGTFSNLKHLSIAIAIDPAHAGNGGMEIVPGSHKMDIPISADNTLDQAWVDSQEWVPVDLKSGDMLIFGTSFAHRSGPNNSEHDRRVVYATYNRVSDGDNHDAYYRERAKRYPSTHHRIPGVDYLAGSKSYAYGTPMLTIEKLDQRMTASEKGSTQGSSD</sequence>
<proteinExistence type="inferred from homology"/>
<organism evidence="3 4">
    <name type="scientific">Monilinia fructicola</name>
    <name type="common">Brown rot fungus</name>
    <name type="synonym">Ciboria fructicola</name>
    <dbReference type="NCBI Taxonomy" id="38448"/>
    <lineage>
        <taxon>Eukaryota</taxon>
        <taxon>Fungi</taxon>
        <taxon>Dikarya</taxon>
        <taxon>Ascomycota</taxon>
        <taxon>Pezizomycotina</taxon>
        <taxon>Leotiomycetes</taxon>
        <taxon>Helotiales</taxon>
        <taxon>Sclerotiniaceae</taxon>
        <taxon>Monilinia</taxon>
    </lineage>
</organism>
<dbReference type="PANTHER" id="PTHR20883:SF51">
    <property type="entry name" value="PHYTANOYL-COA HYDROXYLASE"/>
    <property type="match status" value="1"/>
</dbReference>
<dbReference type="EMBL" id="VICG01000007">
    <property type="protein sequence ID" value="KAA8569872.1"/>
    <property type="molecule type" value="Genomic_DNA"/>
</dbReference>
<dbReference type="SUPFAM" id="SSF51197">
    <property type="entry name" value="Clavaminate synthase-like"/>
    <property type="match status" value="1"/>
</dbReference>
<reference evidence="3 4" key="1">
    <citation type="submission" date="2019-06" db="EMBL/GenBank/DDBJ databases">
        <title>Genome Sequence of the Brown Rot Fungal Pathogen Monilinia fructicola.</title>
        <authorList>
            <person name="De Miccolis Angelini R.M."/>
            <person name="Landi L."/>
            <person name="Abate D."/>
            <person name="Pollastro S."/>
            <person name="Romanazzi G."/>
            <person name="Faretra F."/>
        </authorList>
    </citation>
    <scope>NUCLEOTIDE SEQUENCE [LARGE SCALE GENOMIC DNA]</scope>
    <source>
        <strain evidence="3 4">Mfrc123</strain>
    </source>
</reference>
<comment type="similarity">
    <text evidence="2">Belongs to the PhyH family.</text>
</comment>
<dbReference type="PANTHER" id="PTHR20883">
    <property type="entry name" value="PHYTANOYL-COA DIOXYGENASE DOMAIN CONTAINING 1"/>
    <property type="match status" value="1"/>
</dbReference>
<dbReference type="AlphaFoldDB" id="A0A5M9JPY7"/>
<evidence type="ECO:0000256" key="1">
    <source>
        <dbReference type="ARBA" id="ARBA00001962"/>
    </source>
</evidence>
<comment type="caution">
    <text evidence="3">The sequence shown here is derived from an EMBL/GenBank/DDBJ whole genome shotgun (WGS) entry which is preliminary data.</text>
</comment>
<protein>
    <recommendedName>
        <fullName evidence="5">Fe2OG dioxygenase domain-containing protein</fullName>
    </recommendedName>
</protein>
<dbReference type="Gene3D" id="2.60.120.620">
    <property type="entry name" value="q2cbj1_9rhob like domain"/>
    <property type="match status" value="1"/>
</dbReference>
<evidence type="ECO:0000313" key="4">
    <source>
        <dbReference type="Proteomes" id="UP000322873"/>
    </source>
</evidence>
<dbReference type="Pfam" id="PF05721">
    <property type="entry name" value="PhyH"/>
    <property type="match status" value="1"/>
</dbReference>
<keyword evidence="4" id="KW-1185">Reference proteome</keyword>
<dbReference type="Proteomes" id="UP000322873">
    <property type="component" value="Unassembled WGS sequence"/>
</dbReference>
<dbReference type="InterPro" id="IPR008775">
    <property type="entry name" value="Phytyl_CoA_dOase-like"/>
</dbReference>
<gene>
    <name evidence="3" type="ORF">EYC84_002215</name>
</gene>
<evidence type="ECO:0000256" key="2">
    <source>
        <dbReference type="ARBA" id="ARBA00005830"/>
    </source>
</evidence>
<accession>A0A5M9JPY7</accession>
<comment type="cofactor">
    <cofactor evidence="1">
        <name>Fe cation</name>
        <dbReference type="ChEBI" id="CHEBI:24875"/>
    </cofactor>
</comment>
<name>A0A5M9JPY7_MONFR</name>
<evidence type="ECO:0000313" key="3">
    <source>
        <dbReference type="EMBL" id="KAA8569872.1"/>
    </source>
</evidence>
<dbReference type="VEuPathDB" id="FungiDB:MFRU_005g00350"/>